<reference evidence="2" key="1">
    <citation type="submission" date="2021-02" db="EMBL/GenBank/DDBJ databases">
        <authorList>
            <person name="Nowell W R."/>
        </authorList>
    </citation>
    <scope>NUCLEOTIDE SEQUENCE</scope>
</reference>
<dbReference type="Proteomes" id="UP000663891">
    <property type="component" value="Unassembled WGS sequence"/>
</dbReference>
<dbReference type="EMBL" id="CAJNON010000449">
    <property type="protein sequence ID" value="CAF1268403.1"/>
    <property type="molecule type" value="Genomic_DNA"/>
</dbReference>
<feature type="region of interest" description="Disordered" evidence="1">
    <location>
        <begin position="23"/>
        <end position="55"/>
    </location>
</feature>
<organism evidence="2 3">
    <name type="scientific">Adineta steineri</name>
    <dbReference type="NCBI Taxonomy" id="433720"/>
    <lineage>
        <taxon>Eukaryota</taxon>
        <taxon>Metazoa</taxon>
        <taxon>Spiralia</taxon>
        <taxon>Gnathifera</taxon>
        <taxon>Rotifera</taxon>
        <taxon>Eurotatoria</taxon>
        <taxon>Bdelloidea</taxon>
        <taxon>Adinetida</taxon>
        <taxon>Adinetidae</taxon>
        <taxon>Adineta</taxon>
    </lineage>
</organism>
<gene>
    <name evidence="2" type="ORF">VCS650_LOCUS29275</name>
</gene>
<feature type="compositionally biased region" description="Basic residues" evidence="1">
    <location>
        <begin position="28"/>
        <end position="38"/>
    </location>
</feature>
<accession>A0A815B7H1</accession>
<dbReference type="OrthoDB" id="10017421at2759"/>
<sequence length="479" mass="56270">MPTSSQSQILSAVDYQLFQQQINDHNGRTKRSSIHKKSVHEPKRRQSTDDTRRPTNITARHRNSVSTISKRYNLLHMPVINLYSMTQNEQQISTQSSVQSSINNDNQIENFSTTINDTHLEDINRERRPSLLNDNTRRLLLLGTIRPSKTFYKDLPEVDVEQLMEYFRRMRNTNIKMTSEEINQELKTQFTEYKSKTFFDSACVTKAQIKDVEEIVEPYADQIRTHQAELIKVDNPMRFIIKQIHNDQPLTVIPREYNDCFLTLITQTDPLCQSTLISELIQDQLCEDLKANSLDISYFPGGINYEIPRDEIDKNGQMAIKTYEKLKKRLNKRKVWYFSRPPEKKPYALLAILPANVSNDIHHQQLLDCLYDRLKAFSMSENSDIKKHILSIEFIPLNLILDSNDISNQFIIDCDSIKTKQQLMEKPLKFNLDNHSITIDLHSYDEDIQREYDKFIKAEKYRELIKNHDDAVKRIPIKK</sequence>
<protein>
    <submittedName>
        <fullName evidence="2">Uncharacterized protein</fullName>
    </submittedName>
</protein>
<feature type="compositionally biased region" description="Basic and acidic residues" evidence="1">
    <location>
        <begin position="39"/>
        <end position="53"/>
    </location>
</feature>
<evidence type="ECO:0000256" key="1">
    <source>
        <dbReference type="SAM" id="MobiDB-lite"/>
    </source>
</evidence>
<evidence type="ECO:0000313" key="2">
    <source>
        <dbReference type="EMBL" id="CAF1268403.1"/>
    </source>
</evidence>
<evidence type="ECO:0000313" key="3">
    <source>
        <dbReference type="Proteomes" id="UP000663891"/>
    </source>
</evidence>
<name>A0A815B7H1_9BILA</name>
<comment type="caution">
    <text evidence="2">The sequence shown here is derived from an EMBL/GenBank/DDBJ whole genome shotgun (WGS) entry which is preliminary data.</text>
</comment>
<dbReference type="AlphaFoldDB" id="A0A815B7H1"/>
<proteinExistence type="predicted"/>